<gene>
    <name evidence="1" type="primary">jg14952</name>
    <name evidence="1" type="ORF">PAEG_LOCUS25391</name>
</gene>
<dbReference type="AlphaFoldDB" id="A0A8S4SDR2"/>
<reference evidence="1" key="1">
    <citation type="submission" date="2022-03" db="EMBL/GenBank/DDBJ databases">
        <authorList>
            <person name="Lindestad O."/>
        </authorList>
    </citation>
    <scope>NUCLEOTIDE SEQUENCE</scope>
</reference>
<comment type="caution">
    <text evidence="1">The sequence shown here is derived from an EMBL/GenBank/DDBJ whole genome shotgun (WGS) entry which is preliminary data.</text>
</comment>
<proteinExistence type="predicted"/>
<name>A0A8S4SDR2_9NEOP</name>
<sequence>MTFQMGKTPCWADGSQQIEAAQRALLPVLHCIALVASYDIRLPADVVRGVVTTVFLSSFTKWLTFYTTLLTVVKFARYEIKDPQTKDFVVKGRFHFVPLSSALGSIPGRSIEFSPIIPGYCLSSIPREIGEVKRTQLVLSRAIKKMNYIEF</sequence>
<evidence type="ECO:0000313" key="1">
    <source>
        <dbReference type="EMBL" id="CAH2266784.1"/>
    </source>
</evidence>
<accession>A0A8S4SDR2</accession>
<dbReference type="EMBL" id="CAKXAJ010026313">
    <property type="protein sequence ID" value="CAH2266784.1"/>
    <property type="molecule type" value="Genomic_DNA"/>
</dbReference>
<protein>
    <submittedName>
        <fullName evidence="1">Jg14952 protein</fullName>
    </submittedName>
</protein>
<keyword evidence="2" id="KW-1185">Reference proteome</keyword>
<evidence type="ECO:0000313" key="2">
    <source>
        <dbReference type="Proteomes" id="UP000838756"/>
    </source>
</evidence>
<organism evidence="1 2">
    <name type="scientific">Pararge aegeria aegeria</name>
    <dbReference type="NCBI Taxonomy" id="348720"/>
    <lineage>
        <taxon>Eukaryota</taxon>
        <taxon>Metazoa</taxon>
        <taxon>Ecdysozoa</taxon>
        <taxon>Arthropoda</taxon>
        <taxon>Hexapoda</taxon>
        <taxon>Insecta</taxon>
        <taxon>Pterygota</taxon>
        <taxon>Neoptera</taxon>
        <taxon>Endopterygota</taxon>
        <taxon>Lepidoptera</taxon>
        <taxon>Glossata</taxon>
        <taxon>Ditrysia</taxon>
        <taxon>Papilionoidea</taxon>
        <taxon>Nymphalidae</taxon>
        <taxon>Satyrinae</taxon>
        <taxon>Satyrini</taxon>
        <taxon>Parargina</taxon>
        <taxon>Pararge</taxon>
    </lineage>
</organism>
<dbReference type="Proteomes" id="UP000838756">
    <property type="component" value="Unassembled WGS sequence"/>
</dbReference>